<keyword evidence="3" id="KW-1185">Reference proteome</keyword>
<dbReference type="AlphaFoldDB" id="A0A667HDD8"/>
<evidence type="ECO:0000313" key="2">
    <source>
        <dbReference type="Ensembl" id="ENSLCNP00005017628.1"/>
    </source>
</evidence>
<reference evidence="2" key="2">
    <citation type="submission" date="2025-09" db="UniProtKB">
        <authorList>
            <consortium name="Ensembl"/>
        </authorList>
    </citation>
    <scope>IDENTIFICATION</scope>
</reference>
<organism evidence="2 3">
    <name type="scientific">Lynx canadensis</name>
    <name type="common">Canada lynx</name>
    <name type="synonym">Felis canadensis</name>
    <dbReference type="NCBI Taxonomy" id="61383"/>
    <lineage>
        <taxon>Eukaryota</taxon>
        <taxon>Metazoa</taxon>
        <taxon>Chordata</taxon>
        <taxon>Craniata</taxon>
        <taxon>Vertebrata</taxon>
        <taxon>Euteleostomi</taxon>
        <taxon>Mammalia</taxon>
        <taxon>Eutheria</taxon>
        <taxon>Laurasiatheria</taxon>
        <taxon>Carnivora</taxon>
        <taxon>Feliformia</taxon>
        <taxon>Felidae</taxon>
        <taxon>Felinae</taxon>
        <taxon>Lynx</taxon>
    </lineage>
</organism>
<name>A0A667HDD8_LYNCA</name>
<evidence type="ECO:0000256" key="1">
    <source>
        <dbReference type="SAM" id="MobiDB-lite"/>
    </source>
</evidence>
<accession>A0A667HDD8</accession>
<proteinExistence type="predicted"/>
<feature type="region of interest" description="Disordered" evidence="1">
    <location>
        <begin position="1"/>
        <end position="38"/>
    </location>
</feature>
<dbReference type="Proteomes" id="UP000472241">
    <property type="component" value="Unplaced"/>
</dbReference>
<sequence>MPLPGLLMNRPLEWETQRGVSDHRPPPPPWGLTMSVDLPLGPGKHSHFPVTWSDRPDKPPSHNCGQFIYLDPITALGRDRRGDTRPHQGPPGFPWVTHIVGLGRIHLQS</sequence>
<feature type="compositionally biased region" description="Basic and acidic residues" evidence="1">
    <location>
        <begin position="12"/>
        <end position="25"/>
    </location>
</feature>
<protein>
    <submittedName>
        <fullName evidence="2">Uncharacterized protein</fullName>
    </submittedName>
</protein>
<reference evidence="2" key="1">
    <citation type="submission" date="2025-08" db="UniProtKB">
        <authorList>
            <consortium name="Ensembl"/>
        </authorList>
    </citation>
    <scope>IDENTIFICATION</scope>
</reference>
<dbReference type="Ensembl" id="ENSLCNT00005019772.1">
    <property type="protein sequence ID" value="ENSLCNP00005017628.1"/>
    <property type="gene ID" value="ENSLCNG00005011587.1"/>
</dbReference>
<evidence type="ECO:0000313" key="3">
    <source>
        <dbReference type="Proteomes" id="UP000472241"/>
    </source>
</evidence>